<dbReference type="InParanoid" id="A0A409WWF9"/>
<dbReference type="Gene3D" id="3.40.50.1000">
    <property type="entry name" value="HAD superfamily/HAD-like"/>
    <property type="match status" value="1"/>
</dbReference>
<dbReference type="Proteomes" id="UP000283269">
    <property type="component" value="Unassembled WGS sequence"/>
</dbReference>
<name>A0A409WWF9_PSICY</name>
<protein>
    <submittedName>
        <fullName evidence="1">Uncharacterized protein</fullName>
    </submittedName>
</protein>
<reference evidence="1 2" key="1">
    <citation type="journal article" date="2018" name="Evol. Lett.">
        <title>Horizontal gene cluster transfer increased hallucinogenic mushroom diversity.</title>
        <authorList>
            <person name="Reynolds H.T."/>
            <person name="Vijayakumar V."/>
            <person name="Gluck-Thaler E."/>
            <person name="Korotkin H.B."/>
            <person name="Matheny P.B."/>
            <person name="Slot J.C."/>
        </authorList>
    </citation>
    <scope>NUCLEOTIDE SEQUENCE [LARGE SCALE GENOMIC DNA]</scope>
    <source>
        <strain evidence="1 2">2631</strain>
    </source>
</reference>
<organism evidence="1 2">
    <name type="scientific">Psilocybe cyanescens</name>
    <dbReference type="NCBI Taxonomy" id="93625"/>
    <lineage>
        <taxon>Eukaryota</taxon>
        <taxon>Fungi</taxon>
        <taxon>Dikarya</taxon>
        <taxon>Basidiomycota</taxon>
        <taxon>Agaricomycotina</taxon>
        <taxon>Agaricomycetes</taxon>
        <taxon>Agaricomycetidae</taxon>
        <taxon>Agaricales</taxon>
        <taxon>Agaricineae</taxon>
        <taxon>Strophariaceae</taxon>
        <taxon>Psilocybe</taxon>
    </lineage>
</organism>
<gene>
    <name evidence="1" type="ORF">CVT25_009710</name>
</gene>
<dbReference type="InterPro" id="IPR036412">
    <property type="entry name" value="HAD-like_sf"/>
</dbReference>
<dbReference type="EMBL" id="NHYD01003087">
    <property type="protein sequence ID" value="PPQ82870.1"/>
    <property type="molecule type" value="Genomic_DNA"/>
</dbReference>
<proteinExistence type="predicted"/>
<dbReference type="InterPro" id="IPR023214">
    <property type="entry name" value="HAD_sf"/>
</dbReference>
<evidence type="ECO:0000313" key="1">
    <source>
        <dbReference type="EMBL" id="PPQ82870.1"/>
    </source>
</evidence>
<dbReference type="InterPro" id="IPR023198">
    <property type="entry name" value="PGP-like_dom2"/>
</dbReference>
<accession>A0A409WWF9</accession>
<sequence>MSQYCNSYDTLISDIGGVLFTSKDGQTTNVDAHMFRQIIGTQSWYNLDTGKISNNEAYSLIAKQFSLCEGDIRDAIQNAVDGLICSREMFNLIAYLKPGRKIYAMSNMPSSIWEVVERTGGALWNMFDGIFISGTVGGRKPDFAFYHHILHETGAIPKHTLLVDDIRDNIVTGRCLGSGFTCILYDTFANVHQALRNLCGDPISRASEFLTSNAKRHHSCASASQIIHENICQAVPATYTGGH</sequence>
<dbReference type="SUPFAM" id="SSF56784">
    <property type="entry name" value="HAD-like"/>
    <property type="match status" value="1"/>
</dbReference>
<comment type="caution">
    <text evidence="1">The sequence shown here is derived from an EMBL/GenBank/DDBJ whole genome shotgun (WGS) entry which is preliminary data.</text>
</comment>
<dbReference type="OrthoDB" id="2012566at2759"/>
<evidence type="ECO:0000313" key="2">
    <source>
        <dbReference type="Proteomes" id="UP000283269"/>
    </source>
</evidence>
<dbReference type="PANTHER" id="PTHR43611:SF3">
    <property type="entry name" value="FLAVIN MONONUCLEOTIDE HYDROLASE 1, CHLOROPLATIC"/>
    <property type="match status" value="1"/>
</dbReference>
<dbReference type="AlphaFoldDB" id="A0A409WWF9"/>
<dbReference type="PANTHER" id="PTHR43611">
    <property type="entry name" value="ALPHA-D-GLUCOSE 1-PHOSPHATE PHOSPHATASE"/>
    <property type="match status" value="1"/>
</dbReference>
<dbReference type="STRING" id="93625.A0A409WWF9"/>
<keyword evidence="2" id="KW-1185">Reference proteome</keyword>
<dbReference type="Gene3D" id="1.10.150.240">
    <property type="entry name" value="Putative phosphatase, domain 2"/>
    <property type="match status" value="1"/>
</dbReference>